<keyword evidence="2" id="KW-0805">Transcription regulation</keyword>
<keyword evidence="4" id="KW-0238">DNA-binding</keyword>
<reference evidence="8 9" key="1">
    <citation type="submission" date="2018-10" db="EMBL/GenBank/DDBJ databases">
        <title>Genomic Encyclopedia of Archaeal and Bacterial Type Strains, Phase II (KMG-II): from individual species to whole genera.</title>
        <authorList>
            <person name="Goeker M."/>
        </authorList>
    </citation>
    <scope>NUCLEOTIDE SEQUENCE [LARGE SCALE GENOMIC DNA]</scope>
    <source>
        <strain evidence="8 9">DSM 43383</strain>
    </source>
</reference>
<dbReference type="RefSeq" id="WP_121436954.1">
    <property type="nucleotide sequence ID" value="NZ_RBWU01000006.1"/>
</dbReference>
<dbReference type="AlphaFoldDB" id="A0A495QFY2"/>
<dbReference type="InterPro" id="IPR013324">
    <property type="entry name" value="RNA_pol_sigma_r3/r4-like"/>
</dbReference>
<dbReference type="SUPFAM" id="SSF88659">
    <property type="entry name" value="Sigma3 and sigma4 domains of RNA polymerase sigma factors"/>
    <property type="match status" value="1"/>
</dbReference>
<evidence type="ECO:0000256" key="3">
    <source>
        <dbReference type="ARBA" id="ARBA00023082"/>
    </source>
</evidence>
<dbReference type="SUPFAM" id="SSF88946">
    <property type="entry name" value="Sigma2 domain of RNA polymerase sigma factors"/>
    <property type="match status" value="1"/>
</dbReference>
<dbReference type="Proteomes" id="UP000274601">
    <property type="component" value="Unassembled WGS sequence"/>
</dbReference>
<protein>
    <submittedName>
        <fullName evidence="8">RNA polymerase sigma factor (Sigma-70 family)</fullName>
    </submittedName>
</protein>
<accession>A0A495QFY2</accession>
<evidence type="ECO:0000313" key="9">
    <source>
        <dbReference type="Proteomes" id="UP000274601"/>
    </source>
</evidence>
<evidence type="ECO:0000256" key="4">
    <source>
        <dbReference type="ARBA" id="ARBA00023125"/>
    </source>
</evidence>
<dbReference type="EMBL" id="RBWU01000006">
    <property type="protein sequence ID" value="RKS70673.1"/>
    <property type="molecule type" value="Genomic_DNA"/>
</dbReference>
<dbReference type="InterPro" id="IPR013249">
    <property type="entry name" value="RNA_pol_sigma70_r4_t2"/>
</dbReference>
<keyword evidence="5" id="KW-0804">Transcription</keyword>
<dbReference type="OrthoDB" id="7041663at2"/>
<keyword evidence="9" id="KW-1185">Reference proteome</keyword>
<name>A0A495QFY2_9ACTN</name>
<comment type="similarity">
    <text evidence="1">Belongs to the sigma-70 factor family. ECF subfamily.</text>
</comment>
<gene>
    <name evidence="8" type="ORF">BZB76_5149</name>
</gene>
<feature type="compositionally biased region" description="Basic and acidic residues" evidence="6">
    <location>
        <begin position="185"/>
        <end position="211"/>
    </location>
</feature>
<organism evidence="8 9">
    <name type="scientific">Actinomadura pelletieri DSM 43383</name>
    <dbReference type="NCBI Taxonomy" id="1120940"/>
    <lineage>
        <taxon>Bacteria</taxon>
        <taxon>Bacillati</taxon>
        <taxon>Actinomycetota</taxon>
        <taxon>Actinomycetes</taxon>
        <taxon>Streptosporangiales</taxon>
        <taxon>Thermomonosporaceae</taxon>
        <taxon>Actinomadura</taxon>
    </lineage>
</organism>
<evidence type="ECO:0000256" key="5">
    <source>
        <dbReference type="ARBA" id="ARBA00023163"/>
    </source>
</evidence>
<dbReference type="InterPro" id="IPR039425">
    <property type="entry name" value="RNA_pol_sigma-70-like"/>
</dbReference>
<dbReference type="InterPro" id="IPR013325">
    <property type="entry name" value="RNA_pol_sigma_r2"/>
</dbReference>
<proteinExistence type="inferred from homology"/>
<dbReference type="GO" id="GO:0006352">
    <property type="term" value="P:DNA-templated transcription initiation"/>
    <property type="evidence" value="ECO:0007669"/>
    <property type="project" value="InterPro"/>
</dbReference>
<evidence type="ECO:0000313" key="8">
    <source>
        <dbReference type="EMBL" id="RKS70673.1"/>
    </source>
</evidence>
<comment type="caution">
    <text evidence="8">The sequence shown here is derived from an EMBL/GenBank/DDBJ whole genome shotgun (WGS) entry which is preliminary data.</text>
</comment>
<evidence type="ECO:0000256" key="1">
    <source>
        <dbReference type="ARBA" id="ARBA00010641"/>
    </source>
</evidence>
<feature type="domain" description="RNA polymerase sigma factor 70 region 4 type 2" evidence="7">
    <location>
        <begin position="131"/>
        <end position="180"/>
    </location>
</feature>
<dbReference type="GO" id="GO:0003677">
    <property type="term" value="F:DNA binding"/>
    <property type="evidence" value="ECO:0007669"/>
    <property type="project" value="UniProtKB-KW"/>
</dbReference>
<dbReference type="PANTHER" id="PTHR43133">
    <property type="entry name" value="RNA POLYMERASE ECF-TYPE SIGMA FACTO"/>
    <property type="match status" value="1"/>
</dbReference>
<dbReference type="Pfam" id="PF08281">
    <property type="entry name" value="Sigma70_r4_2"/>
    <property type="match status" value="1"/>
</dbReference>
<evidence type="ECO:0000256" key="2">
    <source>
        <dbReference type="ARBA" id="ARBA00023015"/>
    </source>
</evidence>
<dbReference type="GO" id="GO:0016987">
    <property type="term" value="F:sigma factor activity"/>
    <property type="evidence" value="ECO:0007669"/>
    <property type="project" value="UniProtKB-KW"/>
</dbReference>
<keyword evidence="3" id="KW-0731">Sigma factor</keyword>
<feature type="region of interest" description="Disordered" evidence="6">
    <location>
        <begin position="177"/>
        <end position="211"/>
    </location>
</feature>
<dbReference type="InterPro" id="IPR036388">
    <property type="entry name" value="WH-like_DNA-bd_sf"/>
</dbReference>
<evidence type="ECO:0000256" key="6">
    <source>
        <dbReference type="SAM" id="MobiDB-lite"/>
    </source>
</evidence>
<sequence>MAAPAGPDEDPERIRQVDREIEVFQQQRGDGFYRLARSQGLCHDDALGILQDSLLALRKRLISKGPVKNQLGYFCTIVKHQIIDHSRRVARLGETPLDITTLDSSASGSLDVIPQANTAKPRLPAKQAMLEAATQAFDELPGHLREVYELAVFAQLEPAEIAQTLGKRPATVRSHLSNARGQVQRRAEELLHARKDPPRMERESKGGDGDE</sequence>
<dbReference type="PANTHER" id="PTHR43133:SF8">
    <property type="entry name" value="RNA POLYMERASE SIGMA FACTOR HI_1459-RELATED"/>
    <property type="match status" value="1"/>
</dbReference>
<evidence type="ECO:0000259" key="7">
    <source>
        <dbReference type="Pfam" id="PF08281"/>
    </source>
</evidence>
<dbReference type="Gene3D" id="1.10.10.10">
    <property type="entry name" value="Winged helix-like DNA-binding domain superfamily/Winged helix DNA-binding domain"/>
    <property type="match status" value="1"/>
</dbReference>